<organism evidence="3 4">
    <name type="scientific">Caenorhabditis auriculariae</name>
    <dbReference type="NCBI Taxonomy" id="2777116"/>
    <lineage>
        <taxon>Eukaryota</taxon>
        <taxon>Metazoa</taxon>
        <taxon>Ecdysozoa</taxon>
        <taxon>Nematoda</taxon>
        <taxon>Chromadorea</taxon>
        <taxon>Rhabditida</taxon>
        <taxon>Rhabditina</taxon>
        <taxon>Rhabditomorpha</taxon>
        <taxon>Rhabditoidea</taxon>
        <taxon>Rhabditidae</taxon>
        <taxon>Peloderinae</taxon>
        <taxon>Caenorhabditis</taxon>
    </lineage>
</organism>
<keyword evidence="4" id="KW-1185">Reference proteome</keyword>
<evidence type="ECO:0000256" key="1">
    <source>
        <dbReference type="SAM" id="MobiDB-lite"/>
    </source>
</evidence>
<name>A0A8S1HYF3_9PELO</name>
<reference evidence="3" key="1">
    <citation type="submission" date="2020-10" db="EMBL/GenBank/DDBJ databases">
        <authorList>
            <person name="Kikuchi T."/>
        </authorList>
    </citation>
    <scope>NUCLEOTIDE SEQUENCE</scope>
    <source>
        <strain evidence="3">NKZ352</strain>
    </source>
</reference>
<feature type="region of interest" description="Disordered" evidence="1">
    <location>
        <begin position="56"/>
        <end position="80"/>
    </location>
</feature>
<feature type="signal peptide" evidence="2">
    <location>
        <begin position="1"/>
        <end position="21"/>
    </location>
</feature>
<evidence type="ECO:0000313" key="4">
    <source>
        <dbReference type="Proteomes" id="UP000835052"/>
    </source>
</evidence>
<dbReference type="AlphaFoldDB" id="A0A8S1HYF3"/>
<evidence type="ECO:0000313" key="3">
    <source>
        <dbReference type="EMBL" id="CAD6198203.1"/>
    </source>
</evidence>
<keyword evidence="2" id="KW-0732">Signal</keyword>
<comment type="caution">
    <text evidence="3">The sequence shown here is derived from an EMBL/GenBank/DDBJ whole genome shotgun (WGS) entry which is preliminary data.</text>
</comment>
<evidence type="ECO:0000256" key="2">
    <source>
        <dbReference type="SAM" id="SignalP"/>
    </source>
</evidence>
<dbReference type="EMBL" id="CAJGYM010000117">
    <property type="protein sequence ID" value="CAD6198203.1"/>
    <property type="molecule type" value="Genomic_DNA"/>
</dbReference>
<feature type="compositionally biased region" description="Polar residues" evidence="1">
    <location>
        <begin position="60"/>
        <end position="73"/>
    </location>
</feature>
<sequence>MFPSCFFSSLLLFNLWYLVFHQNLTAGGDAAVHTMRVGREFTIRCCVMPIDRAGDHEGHSLQSRSHTLSTRSSAAGLLSA</sequence>
<feature type="chain" id="PRO_5035722985" description="Secreted protein" evidence="2">
    <location>
        <begin position="22"/>
        <end position="80"/>
    </location>
</feature>
<gene>
    <name evidence="3" type="ORF">CAUJ_LOCUS14109</name>
</gene>
<accession>A0A8S1HYF3</accession>
<evidence type="ECO:0008006" key="5">
    <source>
        <dbReference type="Google" id="ProtNLM"/>
    </source>
</evidence>
<proteinExistence type="predicted"/>
<protein>
    <recommendedName>
        <fullName evidence="5">Secreted protein</fullName>
    </recommendedName>
</protein>
<dbReference type="Proteomes" id="UP000835052">
    <property type="component" value="Unassembled WGS sequence"/>
</dbReference>